<dbReference type="EMBL" id="JNCF01000048">
    <property type="protein sequence ID" value="KGP62663.1"/>
    <property type="molecule type" value="Genomic_DNA"/>
</dbReference>
<proteinExistence type="predicted"/>
<dbReference type="RefSeq" id="WP_035890719.1">
    <property type="nucleotide sequence ID" value="NZ_JNCF01000048.1"/>
</dbReference>
<feature type="transmembrane region" description="Helical" evidence="1">
    <location>
        <begin position="36"/>
        <end position="61"/>
    </location>
</feature>
<accession>A0A0A2T5E6</accession>
<keyword evidence="1" id="KW-1133">Transmembrane helix</keyword>
<evidence type="ECO:0000313" key="2">
    <source>
        <dbReference type="EMBL" id="KGP62663.1"/>
    </source>
</evidence>
<sequence>MNIIEELEGLISSKLGVIKTIIIIFRLEAKLFGLSIYPLLLNLVMILVVLMTIWLSAMLFLGYSMMLVCDNPLYVLGFVLVFNLMLMFGLFKYMQFNLKNMSFEKTRDYFSNKESESHGHIEKTVNCQDRNEGKNITTL</sequence>
<dbReference type="STRING" id="1498499.EP47_10580"/>
<dbReference type="OrthoDB" id="5657202at2"/>
<protein>
    <submittedName>
        <fullName evidence="2">Uncharacterized protein</fullName>
    </submittedName>
</protein>
<keyword evidence="3" id="KW-1185">Reference proteome</keyword>
<feature type="transmembrane region" description="Helical" evidence="1">
    <location>
        <begin position="73"/>
        <end position="91"/>
    </location>
</feature>
<reference evidence="2 3" key="1">
    <citation type="submission" date="2014-05" db="EMBL/GenBank/DDBJ databases">
        <authorList>
            <person name="Rizzardi K."/>
            <person name="Winiecka-Krusnell J."/>
            <person name="Ramliden M."/>
            <person name="Alm E."/>
            <person name="Andersson S."/>
            <person name="Byfors S."/>
        </authorList>
    </citation>
    <scope>NUCLEOTIDE SEQUENCE [LARGE SCALE GENOMIC DNA]</scope>
    <source>
        <strain evidence="2 3">LEGN</strain>
    </source>
</reference>
<organism evidence="2 3">
    <name type="scientific">Legionella norrlandica</name>
    <dbReference type="NCBI Taxonomy" id="1498499"/>
    <lineage>
        <taxon>Bacteria</taxon>
        <taxon>Pseudomonadati</taxon>
        <taxon>Pseudomonadota</taxon>
        <taxon>Gammaproteobacteria</taxon>
        <taxon>Legionellales</taxon>
        <taxon>Legionellaceae</taxon>
        <taxon>Legionella</taxon>
    </lineage>
</organism>
<keyword evidence="1" id="KW-0812">Transmembrane</keyword>
<keyword evidence="1" id="KW-0472">Membrane</keyword>
<dbReference type="AlphaFoldDB" id="A0A0A2T5E6"/>
<evidence type="ECO:0000256" key="1">
    <source>
        <dbReference type="SAM" id="Phobius"/>
    </source>
</evidence>
<evidence type="ECO:0000313" key="3">
    <source>
        <dbReference type="Proteomes" id="UP000054422"/>
    </source>
</evidence>
<gene>
    <name evidence="2" type="ORF">EP47_10580</name>
</gene>
<dbReference type="Proteomes" id="UP000054422">
    <property type="component" value="Unassembled WGS sequence"/>
</dbReference>
<comment type="caution">
    <text evidence="2">The sequence shown here is derived from an EMBL/GenBank/DDBJ whole genome shotgun (WGS) entry which is preliminary data.</text>
</comment>
<name>A0A0A2T5E6_9GAMM</name>